<feature type="transmembrane region" description="Helical" evidence="7">
    <location>
        <begin position="204"/>
        <end position="225"/>
    </location>
</feature>
<sequence length="523" mass="58822">MRTSSGRSMYMRCYRRIGICTPLLCNSFKLSTTSPGMTEQEKGVLGLMPQSDASLNDIVDVEKDVAGLRVRRKVDLTVLPLLFLGLLVFQLDRMNLASALTDGFAKNINVNQNTINLGNQLMFLGIVVLEIPSNLILQRIGPRKWLSAQVFIFGLVATLQVFIKDRTGFLVSRAILGLCEAGYIPGGIYTLSTWYTKRELAKRVAVFFFGMFGGNAISPLLASGILNLGGRGGLKGWQWLFLLEGIFTMLVSLVLLFLLPGSPDRPKPLLSKGLIHFKFTDLTALQTRLDTDDEERTGGAQGLHIPLSIVWRTIIHYRRWPSFISTFAVFSTWSPLTTYTPSIIVSLGFNRIEANALACVGGFLALGIVFFFGWLSDRTNKRGLTVILAQVCYLLMLILCYSIHAHVGRWSRYVLWTFVNAFAIGYHPVHNSWVQLNCKESGERSISIAMWVMSAITGLMVGTQYFRGDDAPFYYKGLRTMICMVSVGIFFAGLQWAVYQWWNRRVERGYGEERDEKPWVYVP</sequence>
<dbReference type="PROSITE" id="PS50850">
    <property type="entry name" value="MFS"/>
    <property type="match status" value="1"/>
</dbReference>
<dbReference type="InterPro" id="IPR011701">
    <property type="entry name" value="MFS"/>
</dbReference>
<feature type="transmembrane region" description="Helical" evidence="7">
    <location>
        <begin position="145"/>
        <end position="163"/>
    </location>
</feature>
<dbReference type="SUPFAM" id="SSF103473">
    <property type="entry name" value="MFS general substrate transporter"/>
    <property type="match status" value="1"/>
</dbReference>
<feature type="transmembrane region" description="Helical" evidence="7">
    <location>
        <begin position="446"/>
        <end position="466"/>
    </location>
</feature>
<dbReference type="FunFam" id="1.20.1250.20:FF:000065">
    <property type="entry name" value="Putative MFS pantothenate transporter"/>
    <property type="match status" value="1"/>
</dbReference>
<proteinExistence type="inferred from homology"/>
<evidence type="ECO:0000256" key="7">
    <source>
        <dbReference type="SAM" id="Phobius"/>
    </source>
</evidence>
<feature type="transmembrane region" description="Helical" evidence="7">
    <location>
        <begin position="121"/>
        <end position="138"/>
    </location>
</feature>
<keyword evidence="4 7" id="KW-1133">Transmembrane helix</keyword>
<comment type="similarity">
    <text evidence="6">Belongs to the major facilitator superfamily. Allantoate permease family.</text>
</comment>
<feature type="transmembrane region" description="Helical" evidence="7">
    <location>
        <begin position="74"/>
        <end position="91"/>
    </location>
</feature>
<accession>A0A6A6S8C9</accession>
<feature type="transmembrane region" description="Helical" evidence="7">
    <location>
        <begin position="387"/>
        <end position="407"/>
    </location>
</feature>
<evidence type="ECO:0000256" key="3">
    <source>
        <dbReference type="ARBA" id="ARBA00022692"/>
    </source>
</evidence>
<evidence type="ECO:0000256" key="6">
    <source>
        <dbReference type="ARBA" id="ARBA00037968"/>
    </source>
</evidence>
<evidence type="ECO:0000256" key="4">
    <source>
        <dbReference type="ARBA" id="ARBA00022989"/>
    </source>
</evidence>
<evidence type="ECO:0000256" key="2">
    <source>
        <dbReference type="ARBA" id="ARBA00022448"/>
    </source>
</evidence>
<comment type="subcellular location">
    <subcellularLocation>
        <location evidence="1">Membrane</location>
        <topology evidence="1">Multi-pass membrane protein</topology>
    </subcellularLocation>
</comment>
<dbReference type="Pfam" id="PF07690">
    <property type="entry name" value="MFS_1"/>
    <property type="match status" value="1"/>
</dbReference>
<evidence type="ECO:0000256" key="5">
    <source>
        <dbReference type="ARBA" id="ARBA00023136"/>
    </source>
</evidence>
<feature type="transmembrane region" description="Helical" evidence="7">
    <location>
        <begin position="327"/>
        <end position="349"/>
    </location>
</feature>
<feature type="domain" description="Major facilitator superfamily (MFS) profile" evidence="8">
    <location>
        <begin position="78"/>
        <end position="523"/>
    </location>
</feature>
<evidence type="ECO:0000259" key="8">
    <source>
        <dbReference type="PROSITE" id="PS50850"/>
    </source>
</evidence>
<keyword evidence="3 7" id="KW-0812">Transmembrane</keyword>
<feature type="transmembrane region" description="Helical" evidence="7">
    <location>
        <begin position="355"/>
        <end position="375"/>
    </location>
</feature>
<dbReference type="InterPro" id="IPR020846">
    <property type="entry name" value="MFS_dom"/>
</dbReference>
<dbReference type="PANTHER" id="PTHR43791:SF32">
    <property type="entry name" value="MAJOR FACILITATOR SUPERFAMILY (MFS) PROFILE DOMAIN-CONTAINING PROTEIN"/>
    <property type="match status" value="1"/>
</dbReference>
<dbReference type="InterPro" id="IPR036259">
    <property type="entry name" value="MFS_trans_sf"/>
</dbReference>
<dbReference type="AlphaFoldDB" id="A0A6A6S8C9"/>
<evidence type="ECO:0000256" key="1">
    <source>
        <dbReference type="ARBA" id="ARBA00004141"/>
    </source>
</evidence>
<dbReference type="Proteomes" id="UP000799753">
    <property type="component" value="Unassembled WGS sequence"/>
</dbReference>
<evidence type="ECO:0000313" key="9">
    <source>
        <dbReference type="EMBL" id="KAF2642678.1"/>
    </source>
</evidence>
<feature type="transmembrane region" description="Helical" evidence="7">
    <location>
        <begin position="237"/>
        <end position="259"/>
    </location>
</feature>
<organism evidence="9 10">
    <name type="scientific">Massarina eburnea CBS 473.64</name>
    <dbReference type="NCBI Taxonomy" id="1395130"/>
    <lineage>
        <taxon>Eukaryota</taxon>
        <taxon>Fungi</taxon>
        <taxon>Dikarya</taxon>
        <taxon>Ascomycota</taxon>
        <taxon>Pezizomycotina</taxon>
        <taxon>Dothideomycetes</taxon>
        <taxon>Pleosporomycetidae</taxon>
        <taxon>Pleosporales</taxon>
        <taxon>Massarineae</taxon>
        <taxon>Massarinaceae</taxon>
        <taxon>Massarina</taxon>
    </lineage>
</organism>
<reference evidence="9" key="1">
    <citation type="journal article" date="2020" name="Stud. Mycol.">
        <title>101 Dothideomycetes genomes: a test case for predicting lifestyles and emergence of pathogens.</title>
        <authorList>
            <person name="Haridas S."/>
            <person name="Albert R."/>
            <person name="Binder M."/>
            <person name="Bloem J."/>
            <person name="Labutti K."/>
            <person name="Salamov A."/>
            <person name="Andreopoulos B."/>
            <person name="Baker S."/>
            <person name="Barry K."/>
            <person name="Bills G."/>
            <person name="Bluhm B."/>
            <person name="Cannon C."/>
            <person name="Castanera R."/>
            <person name="Culley D."/>
            <person name="Daum C."/>
            <person name="Ezra D."/>
            <person name="Gonzalez J."/>
            <person name="Henrissat B."/>
            <person name="Kuo A."/>
            <person name="Liang C."/>
            <person name="Lipzen A."/>
            <person name="Lutzoni F."/>
            <person name="Magnuson J."/>
            <person name="Mondo S."/>
            <person name="Nolan M."/>
            <person name="Ohm R."/>
            <person name="Pangilinan J."/>
            <person name="Park H.-J."/>
            <person name="Ramirez L."/>
            <person name="Alfaro M."/>
            <person name="Sun H."/>
            <person name="Tritt A."/>
            <person name="Yoshinaga Y."/>
            <person name="Zwiers L.-H."/>
            <person name="Turgeon B."/>
            <person name="Goodwin S."/>
            <person name="Spatafora J."/>
            <person name="Crous P."/>
            <person name="Grigoriev I."/>
        </authorList>
    </citation>
    <scope>NUCLEOTIDE SEQUENCE</scope>
    <source>
        <strain evidence="9">CBS 473.64</strain>
    </source>
</reference>
<keyword evidence="5 7" id="KW-0472">Membrane</keyword>
<dbReference type="EMBL" id="MU006781">
    <property type="protein sequence ID" value="KAF2642678.1"/>
    <property type="molecule type" value="Genomic_DNA"/>
</dbReference>
<protein>
    <submittedName>
        <fullName evidence="9">MFS general substrate transporter</fullName>
    </submittedName>
</protein>
<feature type="transmembrane region" description="Helical" evidence="7">
    <location>
        <begin position="478"/>
        <end position="499"/>
    </location>
</feature>
<dbReference type="OrthoDB" id="2985014at2759"/>
<gene>
    <name evidence="9" type="ORF">P280DRAFT_271641</name>
</gene>
<dbReference type="Gene3D" id="1.20.1250.20">
    <property type="entry name" value="MFS general substrate transporter like domains"/>
    <property type="match status" value="2"/>
</dbReference>
<dbReference type="GO" id="GO:0016020">
    <property type="term" value="C:membrane"/>
    <property type="evidence" value="ECO:0007669"/>
    <property type="project" value="UniProtKB-SubCell"/>
</dbReference>
<dbReference type="PANTHER" id="PTHR43791">
    <property type="entry name" value="PERMEASE-RELATED"/>
    <property type="match status" value="1"/>
</dbReference>
<feature type="transmembrane region" description="Helical" evidence="7">
    <location>
        <begin position="413"/>
        <end position="434"/>
    </location>
</feature>
<dbReference type="GO" id="GO:0022857">
    <property type="term" value="F:transmembrane transporter activity"/>
    <property type="evidence" value="ECO:0007669"/>
    <property type="project" value="InterPro"/>
</dbReference>
<feature type="transmembrane region" description="Helical" evidence="7">
    <location>
        <begin position="169"/>
        <end position="192"/>
    </location>
</feature>
<name>A0A6A6S8C9_9PLEO</name>
<evidence type="ECO:0000313" key="10">
    <source>
        <dbReference type="Proteomes" id="UP000799753"/>
    </source>
</evidence>
<keyword evidence="10" id="KW-1185">Reference proteome</keyword>
<keyword evidence="2" id="KW-0813">Transport</keyword>